<dbReference type="Proteomes" id="UP000008063">
    <property type="component" value="Unassembled WGS sequence"/>
</dbReference>
<name>F8PNX3_SERL3</name>
<dbReference type="EMBL" id="GL945477">
    <property type="protein sequence ID" value="EGO01850.1"/>
    <property type="molecule type" value="Genomic_DNA"/>
</dbReference>
<dbReference type="HOGENOM" id="CLU_2321782_0_0_1"/>
<reference evidence="2" key="1">
    <citation type="journal article" date="2011" name="Science">
        <title>The plant cell wall-decomposing machinery underlies the functional diversity of forest fungi.</title>
        <authorList>
            <person name="Eastwood D.C."/>
            <person name="Floudas D."/>
            <person name="Binder M."/>
            <person name="Majcherczyk A."/>
            <person name="Schneider P."/>
            <person name="Aerts A."/>
            <person name="Asiegbu F.O."/>
            <person name="Baker S.E."/>
            <person name="Barry K."/>
            <person name="Bendiksby M."/>
            <person name="Blumentritt M."/>
            <person name="Coutinho P.M."/>
            <person name="Cullen D."/>
            <person name="de Vries R.P."/>
            <person name="Gathman A."/>
            <person name="Goodell B."/>
            <person name="Henrissat B."/>
            <person name="Ihrmark K."/>
            <person name="Kauserud H."/>
            <person name="Kohler A."/>
            <person name="LaButti K."/>
            <person name="Lapidus A."/>
            <person name="Lavin J.L."/>
            <person name="Lee Y.-H."/>
            <person name="Lindquist E."/>
            <person name="Lilly W."/>
            <person name="Lucas S."/>
            <person name="Morin E."/>
            <person name="Murat C."/>
            <person name="Oguiza J.A."/>
            <person name="Park J."/>
            <person name="Pisabarro A.G."/>
            <person name="Riley R."/>
            <person name="Rosling A."/>
            <person name="Salamov A."/>
            <person name="Schmidt O."/>
            <person name="Schmutz J."/>
            <person name="Skrede I."/>
            <person name="Stenlid J."/>
            <person name="Wiebenga A."/>
            <person name="Xie X."/>
            <person name="Kuees U."/>
            <person name="Hibbett D.S."/>
            <person name="Hoffmeister D."/>
            <person name="Hoegberg N."/>
            <person name="Martin F."/>
            <person name="Grigoriev I.V."/>
            <person name="Watkinson S.C."/>
        </authorList>
    </citation>
    <scope>NUCLEOTIDE SEQUENCE [LARGE SCALE GENOMIC DNA]</scope>
    <source>
        <strain evidence="2">strain S7.3</strain>
    </source>
</reference>
<protein>
    <submittedName>
        <fullName evidence="1">Uncharacterized protein</fullName>
    </submittedName>
</protein>
<proteinExistence type="predicted"/>
<sequence>MTTQIRRGKSQQMVAIDSVSITEHRRPTKTCAISRDLYIHTLRHNDISICSARKKKRNMTIYSHPRRVLYTRSPYSGRGGKLMYLLGPSKGSEEISGSQ</sequence>
<evidence type="ECO:0000313" key="1">
    <source>
        <dbReference type="EMBL" id="EGO01850.1"/>
    </source>
</evidence>
<keyword evidence="2" id="KW-1185">Reference proteome</keyword>
<dbReference type="AlphaFoldDB" id="F8PNX3"/>
<gene>
    <name evidence="1" type="ORF">SERLA73DRAFT_177388</name>
</gene>
<accession>F8PNX3</accession>
<evidence type="ECO:0000313" key="2">
    <source>
        <dbReference type="Proteomes" id="UP000008063"/>
    </source>
</evidence>
<organism evidence="2">
    <name type="scientific">Serpula lacrymans var. lacrymans (strain S7.3)</name>
    <name type="common">Dry rot fungus</name>
    <dbReference type="NCBI Taxonomy" id="936435"/>
    <lineage>
        <taxon>Eukaryota</taxon>
        <taxon>Fungi</taxon>
        <taxon>Dikarya</taxon>
        <taxon>Basidiomycota</taxon>
        <taxon>Agaricomycotina</taxon>
        <taxon>Agaricomycetes</taxon>
        <taxon>Agaricomycetidae</taxon>
        <taxon>Boletales</taxon>
        <taxon>Coniophorineae</taxon>
        <taxon>Serpulaceae</taxon>
        <taxon>Serpula</taxon>
    </lineage>
</organism>
<dbReference type="InParanoid" id="F8PNX3"/>